<dbReference type="RefSeq" id="WP_055086788.1">
    <property type="nucleotide sequence ID" value="NZ_CXSU01000012.1"/>
</dbReference>
<evidence type="ECO:0000256" key="2">
    <source>
        <dbReference type="ARBA" id="ARBA00011915"/>
    </source>
</evidence>
<evidence type="ECO:0000256" key="3">
    <source>
        <dbReference type="ARBA" id="ARBA00022801"/>
    </source>
</evidence>
<organism evidence="5 6">
    <name type="scientific">Jannaschia donghaensis</name>
    <dbReference type="NCBI Taxonomy" id="420998"/>
    <lineage>
        <taxon>Bacteria</taxon>
        <taxon>Pseudomonadati</taxon>
        <taxon>Pseudomonadota</taxon>
        <taxon>Alphaproteobacteria</taxon>
        <taxon>Rhodobacterales</taxon>
        <taxon>Roseobacteraceae</taxon>
        <taxon>Jannaschia</taxon>
    </lineage>
</organism>
<evidence type="ECO:0000256" key="1">
    <source>
        <dbReference type="ARBA" id="ARBA00001709"/>
    </source>
</evidence>
<dbReference type="GO" id="GO:0016829">
    <property type="term" value="F:lyase activity"/>
    <property type="evidence" value="ECO:0007669"/>
    <property type="project" value="UniProtKB-KW"/>
</dbReference>
<dbReference type="InterPro" id="IPR032259">
    <property type="entry name" value="HIBYL-CoA-H"/>
</dbReference>
<keyword evidence="6" id="KW-1185">Reference proteome</keyword>
<name>A0A0M6YMA4_9RHOB</name>
<evidence type="ECO:0000313" key="5">
    <source>
        <dbReference type="EMBL" id="CTQ51034.1"/>
    </source>
</evidence>
<comment type="catalytic activity">
    <reaction evidence="1">
        <text>3-hydroxy-2-methylpropanoyl-CoA + H2O = 3-hydroxy-2-methylpropanoate + CoA + H(+)</text>
        <dbReference type="Rhea" id="RHEA:20888"/>
        <dbReference type="ChEBI" id="CHEBI:11805"/>
        <dbReference type="ChEBI" id="CHEBI:15377"/>
        <dbReference type="ChEBI" id="CHEBI:15378"/>
        <dbReference type="ChEBI" id="CHEBI:57287"/>
        <dbReference type="ChEBI" id="CHEBI:57340"/>
        <dbReference type="EC" id="3.1.2.4"/>
    </reaction>
</comment>
<protein>
    <recommendedName>
        <fullName evidence="2">3-hydroxyisobutyryl-CoA hydrolase</fullName>
        <ecNumber evidence="2">3.1.2.4</ecNumber>
    </recommendedName>
</protein>
<dbReference type="OrthoDB" id="9790967at2"/>
<dbReference type="PANTHER" id="PTHR43176:SF3">
    <property type="entry name" value="3-HYDROXYISOBUTYRYL-COA HYDROLASE, MITOCHONDRIAL"/>
    <property type="match status" value="1"/>
</dbReference>
<evidence type="ECO:0000259" key="4">
    <source>
        <dbReference type="Pfam" id="PF16113"/>
    </source>
</evidence>
<dbReference type="GO" id="GO:0003860">
    <property type="term" value="F:3-hydroxyisobutyryl-CoA hydrolase activity"/>
    <property type="evidence" value="ECO:0007669"/>
    <property type="project" value="UniProtKB-EC"/>
</dbReference>
<dbReference type="Gene3D" id="3.90.226.10">
    <property type="entry name" value="2-enoyl-CoA Hydratase, Chain A, domain 1"/>
    <property type="match status" value="1"/>
</dbReference>
<dbReference type="NCBIfam" id="NF004127">
    <property type="entry name" value="PRK05617.1"/>
    <property type="match status" value="1"/>
</dbReference>
<dbReference type="SUPFAM" id="SSF52096">
    <property type="entry name" value="ClpP/crotonase"/>
    <property type="match status" value="1"/>
</dbReference>
<reference evidence="5 6" key="1">
    <citation type="submission" date="2015-07" db="EMBL/GenBank/DDBJ databases">
        <authorList>
            <person name="Noorani M."/>
        </authorList>
    </citation>
    <scope>NUCLEOTIDE SEQUENCE [LARGE SCALE GENOMIC DNA]</scope>
    <source>
        <strain evidence="5 6">CECT 7802</strain>
    </source>
</reference>
<dbReference type="CDD" id="cd06558">
    <property type="entry name" value="crotonase-like"/>
    <property type="match status" value="1"/>
</dbReference>
<keyword evidence="3" id="KW-0378">Hydrolase</keyword>
<gene>
    <name evidence="5" type="primary">echA8_4</name>
    <name evidence="5" type="ORF">JDO7802_03068</name>
</gene>
<dbReference type="PANTHER" id="PTHR43176">
    <property type="entry name" value="3-HYDROXYISOBUTYRYL-COA HYDROLASE-RELATED"/>
    <property type="match status" value="1"/>
</dbReference>
<dbReference type="EMBL" id="CXSU01000012">
    <property type="protein sequence ID" value="CTQ51034.1"/>
    <property type="molecule type" value="Genomic_DNA"/>
</dbReference>
<dbReference type="GO" id="GO:0006574">
    <property type="term" value="P:L-valine catabolic process"/>
    <property type="evidence" value="ECO:0007669"/>
    <property type="project" value="TreeGrafter"/>
</dbReference>
<sequence length="343" mass="36738">MTDILIRTEGHAGRITLNRPDVLNALSWDMCLKIEKALRNWSLDDDVHVILIDAAPGRAFCAGGDIQAMHAAGTEQRWDYGQRFWADEYRMNALLFHFPKPVVTFLHGFTMGGGVGVGCHGSHRIVDDTSRIAMPECAIGLIPDVGGSLILARAPGRLGDYLGTTGTRMGPGDAIFAGFADYYLPGAWEDLKAALCQTDDVSAIDAAAAPPPEAPLKAALSEIDTLFGGETLADIARTVNAADTPLARDAAAALARNAPLSMAACVEILHRLGDDPTIEQALGLEYRFTARASEQGDFIEGIRAQIIDKDRAPKWAHPGPQDVPLADLSAMLRPFPLTLEAST</sequence>
<dbReference type="GO" id="GO:0005829">
    <property type="term" value="C:cytosol"/>
    <property type="evidence" value="ECO:0007669"/>
    <property type="project" value="TreeGrafter"/>
</dbReference>
<proteinExistence type="predicted"/>
<feature type="domain" description="Enoyl-CoA hydratase/isomerase" evidence="4">
    <location>
        <begin position="13"/>
        <end position="331"/>
    </location>
</feature>
<evidence type="ECO:0000313" key="6">
    <source>
        <dbReference type="Proteomes" id="UP000049222"/>
    </source>
</evidence>
<dbReference type="AlphaFoldDB" id="A0A0M6YMA4"/>
<dbReference type="Proteomes" id="UP000049222">
    <property type="component" value="Unassembled WGS sequence"/>
</dbReference>
<dbReference type="InterPro" id="IPR045004">
    <property type="entry name" value="ECH_dom"/>
</dbReference>
<dbReference type="InterPro" id="IPR029045">
    <property type="entry name" value="ClpP/crotonase-like_dom_sf"/>
</dbReference>
<dbReference type="STRING" id="420998.JDO7802_03068"/>
<dbReference type="Pfam" id="PF16113">
    <property type="entry name" value="ECH_2"/>
    <property type="match status" value="1"/>
</dbReference>
<accession>A0A0M6YMA4</accession>
<keyword evidence="5" id="KW-0456">Lyase</keyword>
<dbReference type="EC" id="3.1.2.4" evidence="2"/>